<dbReference type="Proteomes" id="UP000007030">
    <property type="component" value="Chromosome"/>
</dbReference>
<dbReference type="InterPro" id="IPR012000">
    <property type="entry name" value="Thiamin_PyroP_enz_cen_dom"/>
</dbReference>
<dbReference type="InterPro" id="IPR012846">
    <property type="entry name" value="Acetolactate_synth_lsu"/>
</dbReference>
<comment type="cofactor">
    <cofactor evidence="14">
        <name>thiamine diphosphate</name>
        <dbReference type="ChEBI" id="CHEBI:58937"/>
    </cofactor>
    <text evidence="14">Binds 1 thiamine pyrophosphate per subunit.</text>
</comment>
<evidence type="ECO:0000259" key="16">
    <source>
        <dbReference type="Pfam" id="PF02775"/>
    </source>
</evidence>
<evidence type="ECO:0000256" key="10">
    <source>
        <dbReference type="ARBA" id="ARBA00022842"/>
    </source>
</evidence>
<dbReference type="AlphaFoldDB" id="F2NQH3"/>
<dbReference type="STRING" id="869210.Marky_0956"/>
<dbReference type="EMBL" id="CP002630">
    <property type="protein sequence ID" value="AEB11700.1"/>
    <property type="molecule type" value="Genomic_DNA"/>
</dbReference>
<dbReference type="KEGG" id="mhd:Marky_0956"/>
<evidence type="ECO:0000259" key="17">
    <source>
        <dbReference type="Pfam" id="PF02776"/>
    </source>
</evidence>
<dbReference type="Gene3D" id="3.40.50.970">
    <property type="match status" value="2"/>
</dbReference>
<evidence type="ECO:0000259" key="15">
    <source>
        <dbReference type="Pfam" id="PF00205"/>
    </source>
</evidence>
<feature type="domain" description="Thiamine pyrophosphate enzyme TPP-binding" evidence="16">
    <location>
        <begin position="379"/>
        <end position="527"/>
    </location>
</feature>
<dbReference type="PANTHER" id="PTHR18968:SF13">
    <property type="entry name" value="ACETOLACTATE SYNTHASE CATALYTIC SUBUNIT, MITOCHONDRIAL"/>
    <property type="match status" value="1"/>
</dbReference>
<comment type="cofactor">
    <cofactor evidence="14">
        <name>Mg(2+)</name>
        <dbReference type="ChEBI" id="CHEBI:18420"/>
    </cofactor>
    <text evidence="14">Binds 1 Mg(2+) ion per subunit.</text>
</comment>
<dbReference type="InterPro" id="IPR011766">
    <property type="entry name" value="TPP_enzyme_TPP-bd"/>
</dbReference>
<evidence type="ECO:0000256" key="12">
    <source>
        <dbReference type="ARBA" id="ARBA00023304"/>
    </source>
</evidence>
<keyword evidence="9" id="KW-0274">FAD</keyword>
<keyword evidence="6" id="KW-0285">Flavoprotein</keyword>
<keyword evidence="10 14" id="KW-0460">Magnesium</keyword>
<dbReference type="FunFam" id="3.40.50.1220:FF:000008">
    <property type="entry name" value="Acetolactate synthase"/>
    <property type="match status" value="1"/>
</dbReference>
<dbReference type="InterPro" id="IPR000399">
    <property type="entry name" value="TPP-bd_CS"/>
</dbReference>
<dbReference type="GO" id="GO:0009097">
    <property type="term" value="P:isoleucine biosynthetic process"/>
    <property type="evidence" value="ECO:0007669"/>
    <property type="project" value="UniProtKB-UniPathway"/>
</dbReference>
<dbReference type="GO" id="GO:0050660">
    <property type="term" value="F:flavin adenine dinucleotide binding"/>
    <property type="evidence" value="ECO:0007669"/>
    <property type="project" value="InterPro"/>
</dbReference>
<dbReference type="EC" id="2.2.1.6" evidence="4 14"/>
<dbReference type="GO" id="GO:0009099">
    <property type="term" value="P:L-valine biosynthetic process"/>
    <property type="evidence" value="ECO:0007669"/>
    <property type="project" value="UniProtKB-UniPathway"/>
</dbReference>
<dbReference type="InterPro" id="IPR012001">
    <property type="entry name" value="Thiamin_PyroP_enz_TPP-bd_dom"/>
</dbReference>
<dbReference type="FunFam" id="3.40.50.970:FF:000007">
    <property type="entry name" value="Acetolactate synthase"/>
    <property type="match status" value="1"/>
</dbReference>
<organism evidence="18 19">
    <name type="scientific">Marinithermus hydrothermalis (strain DSM 14884 / JCM 11576 / T1)</name>
    <dbReference type="NCBI Taxonomy" id="869210"/>
    <lineage>
        <taxon>Bacteria</taxon>
        <taxon>Thermotogati</taxon>
        <taxon>Deinococcota</taxon>
        <taxon>Deinococci</taxon>
        <taxon>Thermales</taxon>
        <taxon>Thermaceae</taxon>
        <taxon>Marinithermus</taxon>
    </lineage>
</organism>
<dbReference type="InterPro" id="IPR029035">
    <property type="entry name" value="DHS-like_NAD/FAD-binding_dom"/>
</dbReference>
<keyword evidence="8 14" id="KW-0479">Metal-binding</keyword>
<dbReference type="GO" id="GO:0003984">
    <property type="term" value="F:acetolactate synthase activity"/>
    <property type="evidence" value="ECO:0007669"/>
    <property type="project" value="UniProtKB-EC"/>
</dbReference>
<dbReference type="CDD" id="cd02015">
    <property type="entry name" value="TPP_AHAS"/>
    <property type="match status" value="1"/>
</dbReference>
<evidence type="ECO:0000256" key="3">
    <source>
        <dbReference type="ARBA" id="ARBA00007812"/>
    </source>
</evidence>
<name>F2NQH3_MARHT</name>
<dbReference type="SUPFAM" id="SSF52518">
    <property type="entry name" value="Thiamin diphosphate-binding fold (THDP-binding)"/>
    <property type="match status" value="2"/>
</dbReference>
<dbReference type="PROSITE" id="PS00187">
    <property type="entry name" value="TPP_ENZYMES"/>
    <property type="match status" value="1"/>
</dbReference>
<dbReference type="Pfam" id="PF02776">
    <property type="entry name" value="TPP_enzyme_N"/>
    <property type="match status" value="1"/>
</dbReference>
<feature type="domain" description="Thiamine pyrophosphate enzyme central" evidence="15">
    <location>
        <begin position="190"/>
        <end position="324"/>
    </location>
</feature>
<proteinExistence type="inferred from homology"/>
<evidence type="ECO:0000256" key="2">
    <source>
        <dbReference type="ARBA" id="ARBA00005025"/>
    </source>
</evidence>
<evidence type="ECO:0000256" key="9">
    <source>
        <dbReference type="ARBA" id="ARBA00022827"/>
    </source>
</evidence>
<dbReference type="NCBIfam" id="TIGR00118">
    <property type="entry name" value="acolac_lg"/>
    <property type="match status" value="1"/>
</dbReference>
<dbReference type="OrthoDB" id="4494979at2"/>
<evidence type="ECO:0000256" key="11">
    <source>
        <dbReference type="ARBA" id="ARBA00023052"/>
    </source>
</evidence>
<dbReference type="FunFam" id="3.40.50.970:FF:000016">
    <property type="entry name" value="Acetolactate synthase"/>
    <property type="match status" value="1"/>
</dbReference>
<dbReference type="UniPathway" id="UPA00047">
    <property type="reaction ID" value="UER00055"/>
</dbReference>
<evidence type="ECO:0000256" key="4">
    <source>
        <dbReference type="ARBA" id="ARBA00013145"/>
    </source>
</evidence>
<evidence type="ECO:0000256" key="7">
    <source>
        <dbReference type="ARBA" id="ARBA00022679"/>
    </source>
</evidence>
<evidence type="ECO:0000256" key="6">
    <source>
        <dbReference type="ARBA" id="ARBA00022630"/>
    </source>
</evidence>
<evidence type="ECO:0000313" key="18">
    <source>
        <dbReference type="EMBL" id="AEB11700.1"/>
    </source>
</evidence>
<feature type="domain" description="Thiamine pyrophosphate enzyme N-terminal TPP-binding" evidence="17">
    <location>
        <begin position="1"/>
        <end position="114"/>
    </location>
</feature>
<comment type="pathway">
    <text evidence="2 14">Amino-acid biosynthesis; L-valine biosynthesis; L-valine from pyruvate: step 1/4.</text>
</comment>
<dbReference type="Gene3D" id="3.40.50.1220">
    <property type="entry name" value="TPP-binding domain"/>
    <property type="match status" value="1"/>
</dbReference>
<dbReference type="UniPathway" id="UPA00049">
    <property type="reaction ID" value="UER00059"/>
</dbReference>
<dbReference type="CDD" id="cd07035">
    <property type="entry name" value="TPP_PYR_POX_like"/>
    <property type="match status" value="1"/>
</dbReference>
<dbReference type="InterPro" id="IPR039368">
    <property type="entry name" value="AHAS_TPP"/>
</dbReference>
<keyword evidence="7 14" id="KW-0808">Transferase</keyword>
<comment type="catalytic activity">
    <reaction evidence="13 14">
        <text>2 pyruvate + H(+) = (2S)-2-acetolactate + CO2</text>
        <dbReference type="Rhea" id="RHEA:25249"/>
        <dbReference type="ChEBI" id="CHEBI:15361"/>
        <dbReference type="ChEBI" id="CHEBI:15378"/>
        <dbReference type="ChEBI" id="CHEBI:16526"/>
        <dbReference type="ChEBI" id="CHEBI:58476"/>
        <dbReference type="EC" id="2.2.1.6"/>
    </reaction>
</comment>
<dbReference type="InterPro" id="IPR029061">
    <property type="entry name" value="THDP-binding"/>
</dbReference>
<keyword evidence="11 14" id="KW-0786">Thiamine pyrophosphate</keyword>
<dbReference type="HOGENOM" id="CLU_013748_1_2_0"/>
<gene>
    <name evidence="18" type="ordered locus">Marky_0956</name>
</gene>
<dbReference type="eggNOG" id="COG0028">
    <property type="taxonomic scope" value="Bacteria"/>
</dbReference>
<reference evidence="18 19" key="1">
    <citation type="journal article" date="2012" name="Stand. Genomic Sci.">
        <title>Complete genome sequence of the aerobic, heterotroph Marinithermus hydrothermalis type strain (T1(T)) from a deep-sea hydrothermal vent chimney.</title>
        <authorList>
            <person name="Copeland A."/>
            <person name="Gu W."/>
            <person name="Yasawong M."/>
            <person name="Lapidus A."/>
            <person name="Lucas S."/>
            <person name="Deshpande S."/>
            <person name="Pagani I."/>
            <person name="Tapia R."/>
            <person name="Cheng J.F."/>
            <person name="Goodwin L.A."/>
            <person name="Pitluck S."/>
            <person name="Liolios K."/>
            <person name="Ivanova N."/>
            <person name="Mavromatis K."/>
            <person name="Mikhailova N."/>
            <person name="Pati A."/>
            <person name="Chen A."/>
            <person name="Palaniappan K."/>
            <person name="Land M."/>
            <person name="Pan C."/>
            <person name="Brambilla E.M."/>
            <person name="Rohde M."/>
            <person name="Tindall B.J."/>
            <person name="Sikorski J."/>
            <person name="Goker M."/>
            <person name="Detter J.C."/>
            <person name="Bristow J."/>
            <person name="Eisen J.A."/>
            <person name="Markowitz V."/>
            <person name="Hugenholtz P."/>
            <person name="Kyrpides N.C."/>
            <person name="Klenk H.P."/>
            <person name="Woyke T."/>
        </authorList>
    </citation>
    <scope>NUCLEOTIDE SEQUENCE [LARGE SCALE GENOMIC DNA]</scope>
    <source>
        <strain evidence="19">DSM 14884 / JCM 11576 / T1</strain>
    </source>
</reference>
<dbReference type="GO" id="GO:0000287">
    <property type="term" value="F:magnesium ion binding"/>
    <property type="evidence" value="ECO:0007669"/>
    <property type="project" value="UniProtKB-UniRule"/>
</dbReference>
<evidence type="ECO:0000256" key="1">
    <source>
        <dbReference type="ARBA" id="ARBA00004974"/>
    </source>
</evidence>
<accession>F2NQH3</accession>
<dbReference type="SUPFAM" id="SSF52467">
    <property type="entry name" value="DHS-like NAD/FAD-binding domain"/>
    <property type="match status" value="1"/>
</dbReference>
<comment type="similarity">
    <text evidence="3 14">Belongs to the TPP enzyme family.</text>
</comment>
<dbReference type="GO" id="GO:0030976">
    <property type="term" value="F:thiamine pyrophosphate binding"/>
    <property type="evidence" value="ECO:0007669"/>
    <property type="project" value="UniProtKB-UniRule"/>
</dbReference>
<evidence type="ECO:0000256" key="5">
    <source>
        <dbReference type="ARBA" id="ARBA00022605"/>
    </source>
</evidence>
<keyword evidence="5 14" id="KW-0028">Amino-acid biosynthesis</keyword>
<dbReference type="Pfam" id="PF02775">
    <property type="entry name" value="TPP_enzyme_C"/>
    <property type="match status" value="1"/>
</dbReference>
<evidence type="ECO:0000313" key="19">
    <source>
        <dbReference type="Proteomes" id="UP000007030"/>
    </source>
</evidence>
<evidence type="ECO:0000256" key="14">
    <source>
        <dbReference type="RuleBase" id="RU003591"/>
    </source>
</evidence>
<dbReference type="PANTHER" id="PTHR18968">
    <property type="entry name" value="THIAMINE PYROPHOSPHATE ENZYMES"/>
    <property type="match status" value="1"/>
</dbReference>
<keyword evidence="12 14" id="KW-0100">Branched-chain amino acid biosynthesis</keyword>
<dbReference type="GO" id="GO:0005948">
    <property type="term" value="C:acetolactate synthase complex"/>
    <property type="evidence" value="ECO:0007669"/>
    <property type="project" value="TreeGrafter"/>
</dbReference>
<dbReference type="InterPro" id="IPR045229">
    <property type="entry name" value="TPP_enz"/>
</dbReference>
<sequence length="560" mass="60546">MNGAQALLQALIQEGVEHVFGHPGGAIMPVYDALYDAPIQHYLVRHEQAAAHAAAAYHRVSGRVGVCLATSGPGALNLVTGLADALMDSSAVVAITGNVPRALIGTDAFQEADVTGATMPVTKHNYLVTRADDLPRIVKEAFYIARTGRPGPVLIDIPKDVQLEAFTGAFPERVHLPGYRPTEEGHPRQIEKALAALEEAERPVLMVGGGARHAHAEIRAFAERTGIPVIPTLHGLGAFPGTHPQCLGMPGMHGTVAANRAVQYCDLILGIGLRFDDRVTGRLERFAPHARTIIHVDIDPAEVGKLVPTHIPVVGDAKQVTAELAAGARPLRLEGWWRTIRAWQEQYPLRIPERPYLQTPEVIRAFWEATGGEAIVTSGVGQHQMFVTQHYPFNKPRAWVTSGGLGTMGFGLPAAIGAQVARPDALVIDFDGDGSFQMTLQELATLVKYDLPVKVVILNNGFLGMVRQWQELFHARRYSEVYLADSNPDFAKLAAAYGIPGVRVERREDLAKGVDAVLGTDGPVVAEFRVHHEEGVFPMIPAGGSAEDMIVEDPREEVKA</sequence>
<dbReference type="RefSeq" id="WP_013703748.1">
    <property type="nucleotide sequence ID" value="NC_015387.1"/>
</dbReference>
<comment type="pathway">
    <text evidence="1 14">Amino-acid biosynthesis; L-isoleucine biosynthesis; L-isoleucine from 2-oxobutanoate: step 1/4.</text>
</comment>
<evidence type="ECO:0000256" key="8">
    <source>
        <dbReference type="ARBA" id="ARBA00022723"/>
    </source>
</evidence>
<protein>
    <recommendedName>
        <fullName evidence="4 14">Acetolactate synthase</fullName>
        <ecNumber evidence="4 14">2.2.1.6</ecNumber>
    </recommendedName>
</protein>
<evidence type="ECO:0000256" key="13">
    <source>
        <dbReference type="ARBA" id="ARBA00048670"/>
    </source>
</evidence>
<keyword evidence="19" id="KW-1185">Reference proteome</keyword>
<dbReference type="Pfam" id="PF00205">
    <property type="entry name" value="TPP_enzyme_M"/>
    <property type="match status" value="1"/>
</dbReference>